<sequence>MLIAGTALAATIGGTYWAMRSALVADKAEQREQDRQDWELPAMQGSAVAFKVLGEKGFGGDLMALPSDIEMPDWFGQLHESKKRQNWVLDNGGAWVDGIVFRLMITNLRRSIVIESASVRFLRRSSPLNGTVIMGTVQGGSGGEMSEIPRAGANLDSQRPALRALDTATGTLGDPFPTNQITLSPQAVQAIDVRIESKQPCTEFEILLELFVDGQEQIDVPIRPSSRPFRITGRSTSYGAGLHETGPDDKVSAGMARLEPIDPTKIVSGHG</sequence>
<keyword evidence="2" id="KW-1185">Reference proteome</keyword>
<evidence type="ECO:0000313" key="1">
    <source>
        <dbReference type="EMBL" id="RDI51157.1"/>
    </source>
</evidence>
<dbReference type="EMBL" id="QQAZ01000005">
    <property type="protein sequence ID" value="RDI51157.1"/>
    <property type="molecule type" value="Genomic_DNA"/>
</dbReference>
<reference evidence="1 2" key="1">
    <citation type="submission" date="2018-07" db="EMBL/GenBank/DDBJ databases">
        <title>Genomic Encyclopedia of Type Strains, Phase IV (KMG-IV): sequencing the most valuable type-strain genomes for metagenomic binning, comparative biology and taxonomic classification.</title>
        <authorList>
            <person name="Goeker M."/>
        </authorList>
    </citation>
    <scope>NUCLEOTIDE SEQUENCE [LARGE SCALE GENOMIC DNA]</scope>
    <source>
        <strain evidence="1 2">DSM 44952</strain>
    </source>
</reference>
<proteinExistence type="predicted"/>
<gene>
    <name evidence="1" type="ORF">DFR68_105635</name>
</gene>
<dbReference type="AlphaFoldDB" id="A0A370H555"/>
<comment type="caution">
    <text evidence="1">The sequence shown here is derived from an EMBL/GenBank/DDBJ whole genome shotgun (WGS) entry which is preliminary data.</text>
</comment>
<protein>
    <submittedName>
        <fullName evidence="1">Uncharacterized protein</fullName>
    </submittedName>
</protein>
<name>A0A370H555_9NOCA</name>
<organism evidence="1 2">
    <name type="scientific">Nocardia mexicana</name>
    <dbReference type="NCBI Taxonomy" id="279262"/>
    <lineage>
        <taxon>Bacteria</taxon>
        <taxon>Bacillati</taxon>
        <taxon>Actinomycetota</taxon>
        <taxon>Actinomycetes</taxon>
        <taxon>Mycobacteriales</taxon>
        <taxon>Nocardiaceae</taxon>
        <taxon>Nocardia</taxon>
    </lineage>
</organism>
<dbReference type="Proteomes" id="UP000255355">
    <property type="component" value="Unassembled WGS sequence"/>
</dbReference>
<accession>A0A370H555</accession>
<evidence type="ECO:0000313" key="2">
    <source>
        <dbReference type="Proteomes" id="UP000255355"/>
    </source>
</evidence>
<dbReference type="RefSeq" id="WP_147288988.1">
    <property type="nucleotide sequence ID" value="NZ_QQAZ01000005.1"/>
</dbReference>